<reference evidence="2 3" key="1">
    <citation type="submission" date="2023-07" db="EMBL/GenBank/DDBJ databases">
        <title>Sequencing the genomes of 1000 actinobacteria strains.</title>
        <authorList>
            <person name="Klenk H.-P."/>
        </authorList>
    </citation>
    <scope>NUCLEOTIDE SEQUENCE [LARGE SCALE GENOMIC DNA]</scope>
    <source>
        <strain evidence="2 3">DSM 19426</strain>
    </source>
</reference>
<name>A0ABU2C0B1_9ACTN</name>
<keyword evidence="1" id="KW-0812">Transmembrane</keyword>
<proteinExistence type="predicted"/>
<evidence type="ECO:0000313" key="3">
    <source>
        <dbReference type="Proteomes" id="UP001183648"/>
    </source>
</evidence>
<feature type="transmembrane region" description="Helical" evidence="1">
    <location>
        <begin position="67"/>
        <end position="85"/>
    </location>
</feature>
<evidence type="ECO:0000256" key="1">
    <source>
        <dbReference type="SAM" id="Phobius"/>
    </source>
</evidence>
<keyword evidence="1" id="KW-1133">Transmembrane helix</keyword>
<dbReference type="Proteomes" id="UP001183648">
    <property type="component" value="Unassembled WGS sequence"/>
</dbReference>
<gene>
    <name evidence="2" type="ORF">J2S63_003634</name>
</gene>
<sequence>MTDVRRVTLLAALLWISLHLTEAVLYADEHRSAPLLGVAILLAVVLAGASLTPLISSQPATLDLRRGSVLVVGAAAMALCVHPFLTPAGLAGYANWPMGEIGVLVATLVLRECVSCALATTVVVVASNTVAVGLTPTVGWMQGLFLSVPPLTWLLGSLGIRSVLRRSADLREAYVRRGFTFADEERLRRAVQGADDARREELRSRVEPLLRRVEREGGTSRLRTEARLAAEDLRDTLKARSLLTRSLRDQISDARARGVRVTVSSGPATDAAEPALLDHTRELLELLLAEAELGTTLSCRTTSGPPVTMLLVRAPTARETDRIRRVVETSGRLLERSQGGLRAVLEEYDGELLLELRQN</sequence>
<evidence type="ECO:0000313" key="2">
    <source>
        <dbReference type="EMBL" id="MDR7364081.1"/>
    </source>
</evidence>
<dbReference type="EMBL" id="JAVDYG010000001">
    <property type="protein sequence ID" value="MDR7364081.1"/>
    <property type="molecule type" value="Genomic_DNA"/>
</dbReference>
<keyword evidence="3" id="KW-1185">Reference proteome</keyword>
<dbReference type="RefSeq" id="WP_310305272.1">
    <property type="nucleotide sequence ID" value="NZ_BAAAPS010000005.1"/>
</dbReference>
<feature type="transmembrane region" description="Helical" evidence="1">
    <location>
        <begin position="33"/>
        <end position="55"/>
    </location>
</feature>
<keyword evidence="1" id="KW-0472">Membrane</keyword>
<feature type="transmembrane region" description="Helical" evidence="1">
    <location>
        <begin position="144"/>
        <end position="164"/>
    </location>
</feature>
<organism evidence="2 3">
    <name type="scientific">Nocardioides marmoribigeumensis</name>
    <dbReference type="NCBI Taxonomy" id="433649"/>
    <lineage>
        <taxon>Bacteria</taxon>
        <taxon>Bacillati</taxon>
        <taxon>Actinomycetota</taxon>
        <taxon>Actinomycetes</taxon>
        <taxon>Propionibacteriales</taxon>
        <taxon>Nocardioidaceae</taxon>
        <taxon>Nocardioides</taxon>
    </lineage>
</organism>
<comment type="caution">
    <text evidence="2">The sequence shown here is derived from an EMBL/GenBank/DDBJ whole genome shotgun (WGS) entry which is preliminary data.</text>
</comment>
<accession>A0ABU2C0B1</accession>
<evidence type="ECO:0008006" key="4">
    <source>
        <dbReference type="Google" id="ProtNLM"/>
    </source>
</evidence>
<protein>
    <recommendedName>
        <fullName evidence="4">Histidine kinase</fullName>
    </recommendedName>
</protein>